<organism evidence="2 3">
    <name type="scientific">Didymella rabiei</name>
    <name type="common">Chickpea ascochyta blight fungus</name>
    <name type="synonym">Mycosphaerella rabiei</name>
    <dbReference type="NCBI Taxonomy" id="5454"/>
    <lineage>
        <taxon>Eukaryota</taxon>
        <taxon>Fungi</taxon>
        <taxon>Dikarya</taxon>
        <taxon>Ascomycota</taxon>
        <taxon>Pezizomycotina</taxon>
        <taxon>Dothideomycetes</taxon>
        <taxon>Pleosporomycetidae</taxon>
        <taxon>Pleosporales</taxon>
        <taxon>Pleosporineae</taxon>
        <taxon>Didymellaceae</taxon>
        <taxon>Ascochyta</taxon>
    </lineage>
</organism>
<evidence type="ECO:0000313" key="2">
    <source>
        <dbReference type="EMBL" id="KZM22417.1"/>
    </source>
</evidence>
<dbReference type="Proteomes" id="UP000076837">
    <property type="component" value="Unassembled WGS sequence"/>
</dbReference>
<dbReference type="SUPFAM" id="SSF52266">
    <property type="entry name" value="SGNH hydrolase"/>
    <property type="match status" value="1"/>
</dbReference>
<evidence type="ECO:0000313" key="3">
    <source>
        <dbReference type="Proteomes" id="UP000076837"/>
    </source>
</evidence>
<dbReference type="InterPro" id="IPR036514">
    <property type="entry name" value="SGNH_hydro_sf"/>
</dbReference>
<keyword evidence="3" id="KW-1185">Reference proteome</keyword>
<dbReference type="OrthoDB" id="5041285at2759"/>
<dbReference type="AlphaFoldDB" id="A0A163CF61"/>
<feature type="domain" description="SGNH hydrolase-type esterase" evidence="1">
    <location>
        <begin position="32"/>
        <end position="207"/>
    </location>
</feature>
<dbReference type="PANTHER" id="PTHR43695:SF2">
    <property type="entry name" value="PUTATIVE (AFU_ORTHOLOGUE AFUA_2G17250)-RELATED"/>
    <property type="match status" value="1"/>
</dbReference>
<dbReference type="CDD" id="cd01821">
    <property type="entry name" value="Rhamnogalacturan_acetylesterase_like"/>
    <property type="match status" value="1"/>
</dbReference>
<gene>
    <name evidence="2" type="ORF">ST47_g6459</name>
</gene>
<dbReference type="PANTHER" id="PTHR43695">
    <property type="entry name" value="PUTATIVE (AFU_ORTHOLOGUE AFUA_2G17250)-RELATED"/>
    <property type="match status" value="1"/>
</dbReference>
<name>A0A163CF61_DIDRA</name>
<dbReference type="InterPro" id="IPR013830">
    <property type="entry name" value="SGNH_hydro"/>
</dbReference>
<dbReference type="STRING" id="5454.A0A163CF61"/>
<accession>A0A163CF61</accession>
<keyword evidence="2" id="KW-0378">Hydrolase</keyword>
<dbReference type="GO" id="GO:0016787">
    <property type="term" value="F:hydrolase activity"/>
    <property type="evidence" value="ECO:0007669"/>
    <property type="project" value="UniProtKB-KW"/>
</dbReference>
<dbReference type="InterPro" id="IPR037459">
    <property type="entry name" value="RhgT-like"/>
</dbReference>
<evidence type="ECO:0000259" key="1">
    <source>
        <dbReference type="Pfam" id="PF13472"/>
    </source>
</evidence>
<proteinExistence type="predicted"/>
<protein>
    <submittedName>
        <fullName evidence="2">Hydrolase</fullName>
    </submittedName>
</protein>
<dbReference type="Pfam" id="PF13472">
    <property type="entry name" value="Lipase_GDSL_2"/>
    <property type="match status" value="1"/>
</dbReference>
<dbReference type="EMBL" id="JYNV01000214">
    <property type="protein sequence ID" value="KZM22417.1"/>
    <property type="molecule type" value="Genomic_DNA"/>
</dbReference>
<comment type="caution">
    <text evidence="2">The sequence shown here is derived from an EMBL/GenBank/DDBJ whole genome shotgun (WGS) entry which is preliminary data.</text>
</comment>
<sequence>MRLTLLSFLPATLALPAILQSRADEPVYWLLAGDSTTATNGGWGDAFLATTVAEGSSGVNYGHSGSTTKSFRAGGDWDKVINEIGSNKEDYRVYVTLQWGHNDQKPTSGVTITDYKTNLATFASEASSAGATPILVTPLTRRTFSGGKVVENLVNETAAVIEVAEANSLHWINLNEASTKYVNAIGSAAADKYNLASGDRTHVNEWGGVVFARIMSDLLVGKYPEEFESVTKKNETLTALIAAGTVA</sequence>
<dbReference type="Gene3D" id="3.40.50.1110">
    <property type="entry name" value="SGNH hydrolase"/>
    <property type="match status" value="1"/>
</dbReference>
<reference evidence="2 3" key="1">
    <citation type="journal article" date="2016" name="Sci. Rep.">
        <title>Draft genome sequencing and secretome analysis of fungal phytopathogen Ascochyta rabiei provides insight into the necrotrophic effector repertoire.</title>
        <authorList>
            <person name="Verma S."/>
            <person name="Gazara R.K."/>
            <person name="Nizam S."/>
            <person name="Parween S."/>
            <person name="Chattopadhyay D."/>
            <person name="Verma P.K."/>
        </authorList>
    </citation>
    <scope>NUCLEOTIDE SEQUENCE [LARGE SCALE GENOMIC DNA]</scope>
    <source>
        <strain evidence="2 3">ArDII</strain>
    </source>
</reference>